<reference evidence="9 10" key="1">
    <citation type="submission" date="2018-04" db="EMBL/GenBank/DDBJ databases">
        <authorList>
            <person name="Go L.Y."/>
            <person name="Mitchell J.A."/>
        </authorList>
    </citation>
    <scope>NUCLEOTIDE SEQUENCE [LARGE SCALE GENOMIC DNA]</scope>
    <source>
        <strain evidence="9">ULC066bin1</strain>
    </source>
</reference>
<comment type="caution">
    <text evidence="9">The sequence shown here is derived from an EMBL/GenBank/DDBJ whole genome shotgun (WGS) entry which is preliminary data.</text>
</comment>
<dbReference type="GO" id="GO:0016891">
    <property type="term" value="F:RNA endonuclease activity producing 5'-phosphomonoesters, hydrolytic mechanism"/>
    <property type="evidence" value="ECO:0007669"/>
    <property type="project" value="TreeGrafter"/>
</dbReference>
<sequence>MGFLTYSRSHHQIRSLYRQFVYWFLFFSVIALIAIAANACQSQAGIVPALPQHPNIQVFFNHNQAARYTDPYRNIERLGDNLERLLIDNVSKAKFSIDIAVQELRLPNLAKSIVDAKLRGVKVRLILENNYSRSWSEYTPEQAEKLNARDRDRYKEFQKFADINNDGRLSEDELDRRDGLRLIKTANVDWIDDTADGSKGSGLMHHKFMVIDDRIVLFGSANLTMSDIHGDFTRPETRGNANNFVWVDSKELAANFKKEFNLMWGDGPNGKLDSLFGTKKPSRKIEFMVISGAQIRLKFSPDSEDTAREQTSNGLIATAIAGTKSTVDMALFVYSDPFVSAILEERQQNSVQIRALIEPQFAYRDYSSTLDMWGLQSTQDCKTGKSSAWKQPIKTVGIPNLVAGDTLHHKFAILDRNLILTGSHNWTHAANYTNDETLVAIQNDTVAAHYQREYERLYQDATLGAPAKLVQTTSKSCSERVKIKSKPTLEELDFQT</sequence>
<keyword evidence="7" id="KW-0812">Transmembrane</keyword>
<accession>A0A2W4WJ88</accession>
<dbReference type="AlphaFoldDB" id="A0A2W4WJ88"/>
<dbReference type="Gene3D" id="3.30.870.10">
    <property type="entry name" value="Endonuclease Chain A"/>
    <property type="match status" value="2"/>
</dbReference>
<dbReference type="InterPro" id="IPR051406">
    <property type="entry name" value="PLD_domain"/>
</dbReference>
<dbReference type="GO" id="GO:0006793">
    <property type="term" value="P:phosphorus metabolic process"/>
    <property type="evidence" value="ECO:0007669"/>
    <property type="project" value="UniProtKB-ARBA"/>
</dbReference>
<dbReference type="InterPro" id="IPR001736">
    <property type="entry name" value="PLipase_D/transphosphatidylase"/>
</dbReference>
<evidence type="ECO:0000256" key="1">
    <source>
        <dbReference type="ARBA" id="ARBA00000798"/>
    </source>
</evidence>
<evidence type="ECO:0000256" key="6">
    <source>
        <dbReference type="ARBA" id="ARBA00023098"/>
    </source>
</evidence>
<reference evidence="9 10" key="2">
    <citation type="submission" date="2018-06" db="EMBL/GenBank/DDBJ databases">
        <title>Metagenomic assembly of (sub)arctic Cyanobacteria and their associated microbiome from non-axenic cultures.</title>
        <authorList>
            <person name="Baurain D."/>
        </authorList>
    </citation>
    <scope>NUCLEOTIDE SEQUENCE [LARGE SCALE GENOMIC DNA]</scope>
    <source>
        <strain evidence="9">ULC066bin1</strain>
    </source>
</reference>
<dbReference type="InterPro" id="IPR018247">
    <property type="entry name" value="EF_Hand_1_Ca_BS"/>
</dbReference>
<name>A0A2W4WJ88_9CYAN</name>
<dbReference type="EMBL" id="QBML01000002">
    <property type="protein sequence ID" value="PZO44522.1"/>
    <property type="molecule type" value="Genomic_DNA"/>
</dbReference>
<dbReference type="GO" id="GO:0004630">
    <property type="term" value="F:phospholipase D activity"/>
    <property type="evidence" value="ECO:0007669"/>
    <property type="project" value="UniProtKB-EC"/>
</dbReference>
<keyword evidence="5" id="KW-0442">Lipid degradation</keyword>
<evidence type="ECO:0000256" key="7">
    <source>
        <dbReference type="SAM" id="Phobius"/>
    </source>
</evidence>
<dbReference type="GO" id="GO:0016042">
    <property type="term" value="P:lipid catabolic process"/>
    <property type="evidence" value="ECO:0007669"/>
    <property type="project" value="UniProtKB-KW"/>
</dbReference>
<keyword evidence="4" id="KW-0378">Hydrolase</keyword>
<dbReference type="InterPro" id="IPR025202">
    <property type="entry name" value="PLD-like_dom"/>
</dbReference>
<comment type="catalytic activity">
    <reaction evidence="1">
        <text>a 1,2-diacyl-sn-glycero-3-phosphocholine + H2O = a 1,2-diacyl-sn-glycero-3-phosphate + choline + H(+)</text>
        <dbReference type="Rhea" id="RHEA:14445"/>
        <dbReference type="ChEBI" id="CHEBI:15354"/>
        <dbReference type="ChEBI" id="CHEBI:15377"/>
        <dbReference type="ChEBI" id="CHEBI:15378"/>
        <dbReference type="ChEBI" id="CHEBI:57643"/>
        <dbReference type="ChEBI" id="CHEBI:58608"/>
        <dbReference type="EC" id="3.1.4.4"/>
    </reaction>
</comment>
<proteinExistence type="inferred from homology"/>
<evidence type="ECO:0000313" key="9">
    <source>
        <dbReference type="EMBL" id="PZO44522.1"/>
    </source>
</evidence>
<evidence type="ECO:0000259" key="8">
    <source>
        <dbReference type="PROSITE" id="PS50035"/>
    </source>
</evidence>
<protein>
    <recommendedName>
        <fullName evidence="3">phospholipase D</fullName>
        <ecNumber evidence="3">3.1.4.4</ecNumber>
    </recommendedName>
</protein>
<dbReference type="PANTHER" id="PTHR43856:SF1">
    <property type="entry name" value="MITOCHONDRIAL CARDIOLIPIN HYDROLASE"/>
    <property type="match status" value="1"/>
</dbReference>
<dbReference type="SMART" id="SM00155">
    <property type="entry name" value="PLDc"/>
    <property type="match status" value="2"/>
</dbReference>
<keyword evidence="7" id="KW-1133">Transmembrane helix</keyword>
<dbReference type="PANTHER" id="PTHR43856">
    <property type="entry name" value="CARDIOLIPIN HYDROLASE"/>
    <property type="match status" value="1"/>
</dbReference>
<dbReference type="Pfam" id="PF13091">
    <property type="entry name" value="PLDc_2"/>
    <property type="match status" value="2"/>
</dbReference>
<evidence type="ECO:0000256" key="3">
    <source>
        <dbReference type="ARBA" id="ARBA00012027"/>
    </source>
</evidence>
<dbReference type="PROSITE" id="PS50035">
    <property type="entry name" value="PLD"/>
    <property type="match status" value="2"/>
</dbReference>
<evidence type="ECO:0000256" key="4">
    <source>
        <dbReference type="ARBA" id="ARBA00022801"/>
    </source>
</evidence>
<evidence type="ECO:0000256" key="5">
    <source>
        <dbReference type="ARBA" id="ARBA00022963"/>
    </source>
</evidence>
<evidence type="ECO:0000256" key="2">
    <source>
        <dbReference type="ARBA" id="ARBA00008664"/>
    </source>
</evidence>
<feature type="transmembrane region" description="Helical" evidence="7">
    <location>
        <begin position="20"/>
        <end position="39"/>
    </location>
</feature>
<dbReference type="SUPFAM" id="SSF56024">
    <property type="entry name" value="Phospholipase D/nuclease"/>
    <property type="match status" value="2"/>
</dbReference>
<keyword evidence="7" id="KW-0472">Membrane</keyword>
<feature type="domain" description="PLD phosphodiesterase" evidence="8">
    <location>
        <begin position="403"/>
        <end position="430"/>
    </location>
</feature>
<evidence type="ECO:0000313" key="10">
    <source>
        <dbReference type="Proteomes" id="UP000249467"/>
    </source>
</evidence>
<gene>
    <name evidence="9" type="ORF">DCF19_01880</name>
</gene>
<dbReference type="PROSITE" id="PS00018">
    <property type="entry name" value="EF_HAND_1"/>
    <property type="match status" value="1"/>
</dbReference>
<dbReference type="EC" id="3.1.4.4" evidence="3"/>
<keyword evidence="6" id="KW-0443">Lipid metabolism</keyword>
<comment type="similarity">
    <text evidence="2">Belongs to the phospholipase D family.</text>
</comment>
<organism evidence="9 10">
    <name type="scientific">Pseudanabaena frigida</name>
    <dbReference type="NCBI Taxonomy" id="945775"/>
    <lineage>
        <taxon>Bacteria</taxon>
        <taxon>Bacillati</taxon>
        <taxon>Cyanobacteriota</taxon>
        <taxon>Cyanophyceae</taxon>
        <taxon>Pseudanabaenales</taxon>
        <taxon>Pseudanabaenaceae</taxon>
        <taxon>Pseudanabaena</taxon>
    </lineage>
</organism>
<dbReference type="CDD" id="cd09116">
    <property type="entry name" value="PLDc_Nuc_like"/>
    <property type="match status" value="1"/>
</dbReference>
<dbReference type="CDD" id="cd09173">
    <property type="entry name" value="PLDc_Nuc_like_unchar1_2"/>
    <property type="match status" value="1"/>
</dbReference>
<dbReference type="Proteomes" id="UP000249467">
    <property type="component" value="Unassembled WGS sequence"/>
</dbReference>
<feature type="domain" description="PLD phosphodiesterase" evidence="8">
    <location>
        <begin position="200"/>
        <end position="227"/>
    </location>
</feature>